<dbReference type="Pfam" id="PF20410">
    <property type="entry name" value="X-Tfes_XVIPCD"/>
    <property type="match status" value="1"/>
</dbReference>
<dbReference type="InterPro" id="IPR036366">
    <property type="entry name" value="PGBDSf"/>
</dbReference>
<dbReference type="RefSeq" id="WP_182622477.1">
    <property type="nucleotide sequence ID" value="NZ_JACIUV010000004.1"/>
</dbReference>
<dbReference type="InterPro" id="IPR036365">
    <property type="entry name" value="PGBD-like_sf"/>
</dbReference>
<dbReference type="InterPro" id="IPR023346">
    <property type="entry name" value="Lysozyme-like_dom_sf"/>
</dbReference>
<proteinExistence type="predicted"/>
<dbReference type="Pfam" id="PF01471">
    <property type="entry name" value="PG_binding_1"/>
    <property type="match status" value="2"/>
</dbReference>
<comment type="caution">
    <text evidence="4">The sequence shown here is derived from an EMBL/GenBank/DDBJ whole genome shotgun (WGS) entry which is preliminary data.</text>
</comment>
<feature type="domain" description="Peptidoglycan binding-like" evidence="2">
    <location>
        <begin position="202"/>
        <end position="262"/>
    </location>
</feature>
<evidence type="ECO:0000313" key="5">
    <source>
        <dbReference type="Proteomes" id="UP000550609"/>
    </source>
</evidence>
<sequence>MSNGYGRSAPAPITREQSIQLIVQACLDAGISNERQIAYVLATAQHESQNFSALEENYGRSQATTKGYEGGEEYFGRGYVHLTHNFNYQRMQEKLGIADLLREPQLAADPRHAANILAVGMRDGDYTQRRLSHYITDDRTDYVGARAIVNGRDQAEAIARLAQNWEKAIPELVRDVQRSRVTLQPTAAQQPDPVLRQGMANERVFEMQQYLVALNVTANNGQAISPDGDFGARSRQAVVRYQQQQGIEPADGVVSQELLQQMQNQVLQSDPWFKLKSYTAIHGPLNDNILSKGERGDPVIELKQQLQGLGYSVTLNGTNRVIYDEKTFIAVEKFQELNKIHPANGIADERTRDAINAAAVAIELPETAEVIARRAEREEQERRQHQPAPAPASTPSAMEPFRDDRAQHGGYQVLFSQVLHQLHAAEQERGISAGPHSRNLAGMLTVASLREGITPDRVELNRDGSLARTVQFGPVGDDPLLNRHTQAIATAEAIQVPQQHSAQLGDSLRTMHTEAQQLLELAQQQPARSAMQMG</sequence>
<dbReference type="EMBL" id="JACIUV010000004">
    <property type="protein sequence ID" value="MBB1117450.1"/>
    <property type="molecule type" value="Genomic_DNA"/>
</dbReference>
<dbReference type="AlphaFoldDB" id="A0A7W3V0X3"/>
<evidence type="ECO:0000313" key="4">
    <source>
        <dbReference type="EMBL" id="MBB1117450.1"/>
    </source>
</evidence>
<reference evidence="4 5" key="1">
    <citation type="submission" date="2020-08" db="EMBL/GenBank/DDBJ databases">
        <title>Stenotrophomonas sp. W1S232.</title>
        <authorList>
            <person name="Deng Y."/>
        </authorList>
    </citation>
    <scope>NUCLEOTIDE SEQUENCE [LARGE SCALE GENOMIC DNA]</scope>
    <source>
        <strain evidence="4 5">W1S232</strain>
    </source>
</reference>
<evidence type="ECO:0000259" key="3">
    <source>
        <dbReference type="Pfam" id="PF20410"/>
    </source>
</evidence>
<feature type="domain" description="X-Tfes XVIPCD" evidence="3">
    <location>
        <begin position="406"/>
        <end position="503"/>
    </location>
</feature>
<name>A0A7W3V0X3_9GAMM</name>
<dbReference type="Proteomes" id="UP000550609">
    <property type="component" value="Unassembled WGS sequence"/>
</dbReference>
<dbReference type="Gene3D" id="1.10.101.10">
    <property type="entry name" value="PGBD-like superfamily/PGBD"/>
    <property type="match status" value="2"/>
</dbReference>
<dbReference type="SUPFAM" id="SSF53955">
    <property type="entry name" value="Lysozyme-like"/>
    <property type="match status" value="1"/>
</dbReference>
<protein>
    <submittedName>
        <fullName evidence="4">Peptidoglycan-binding protein</fullName>
    </submittedName>
</protein>
<evidence type="ECO:0000256" key="1">
    <source>
        <dbReference type="SAM" id="MobiDB-lite"/>
    </source>
</evidence>
<dbReference type="Gene3D" id="1.10.530.10">
    <property type="match status" value="1"/>
</dbReference>
<dbReference type="SUPFAM" id="SSF47090">
    <property type="entry name" value="PGBD-like"/>
    <property type="match status" value="2"/>
</dbReference>
<accession>A0A7W3V0X3</accession>
<feature type="domain" description="Peptidoglycan binding-like" evidence="2">
    <location>
        <begin position="295"/>
        <end position="355"/>
    </location>
</feature>
<dbReference type="InterPro" id="IPR046519">
    <property type="entry name" value="X-Tfes_XVIPCD"/>
</dbReference>
<dbReference type="InterPro" id="IPR002477">
    <property type="entry name" value="Peptidoglycan-bd-like"/>
</dbReference>
<evidence type="ECO:0000259" key="2">
    <source>
        <dbReference type="Pfam" id="PF01471"/>
    </source>
</evidence>
<feature type="compositionally biased region" description="Basic and acidic residues" evidence="1">
    <location>
        <begin position="375"/>
        <end position="384"/>
    </location>
</feature>
<organism evidence="4 5">
    <name type="scientific">Stenotrophomonas koreensis</name>
    <dbReference type="NCBI Taxonomy" id="266128"/>
    <lineage>
        <taxon>Bacteria</taxon>
        <taxon>Pseudomonadati</taxon>
        <taxon>Pseudomonadota</taxon>
        <taxon>Gammaproteobacteria</taxon>
        <taxon>Lysobacterales</taxon>
        <taxon>Lysobacteraceae</taxon>
        <taxon>Stenotrophomonas</taxon>
    </lineage>
</organism>
<feature type="region of interest" description="Disordered" evidence="1">
    <location>
        <begin position="375"/>
        <end position="400"/>
    </location>
</feature>
<gene>
    <name evidence="4" type="ORF">H4O09_10360</name>
</gene>